<evidence type="ECO:0000313" key="2">
    <source>
        <dbReference type="Proteomes" id="UP001220022"/>
    </source>
</evidence>
<dbReference type="RefSeq" id="WP_275817295.1">
    <property type="nucleotide sequence ID" value="NZ_BAAANM010000007.1"/>
</dbReference>
<organism evidence="1 2">
    <name type="scientific">Streptantibioticus ferralitis</name>
    <dbReference type="NCBI Taxonomy" id="236510"/>
    <lineage>
        <taxon>Bacteria</taxon>
        <taxon>Bacillati</taxon>
        <taxon>Actinomycetota</taxon>
        <taxon>Actinomycetes</taxon>
        <taxon>Kitasatosporales</taxon>
        <taxon>Streptomycetaceae</taxon>
        <taxon>Streptantibioticus</taxon>
    </lineage>
</organism>
<name>A0ABT5Z3F0_9ACTN</name>
<reference evidence="1 2" key="1">
    <citation type="submission" date="2023-03" db="EMBL/GenBank/DDBJ databases">
        <title>Draft genome sequence of type strain Streptomyces ferralitis JCM 14344.</title>
        <authorList>
            <person name="Klaysubun C."/>
            <person name="Duangmal K."/>
        </authorList>
    </citation>
    <scope>NUCLEOTIDE SEQUENCE [LARGE SCALE GENOMIC DNA]</scope>
    <source>
        <strain evidence="1 2">JCM 14344</strain>
    </source>
</reference>
<protein>
    <submittedName>
        <fullName evidence="1">Uncharacterized protein</fullName>
    </submittedName>
</protein>
<keyword evidence="2" id="KW-1185">Reference proteome</keyword>
<dbReference type="EMBL" id="JARHTQ010000015">
    <property type="protein sequence ID" value="MDF2258356.1"/>
    <property type="molecule type" value="Genomic_DNA"/>
</dbReference>
<comment type="caution">
    <text evidence="1">The sequence shown here is derived from an EMBL/GenBank/DDBJ whole genome shotgun (WGS) entry which is preliminary data.</text>
</comment>
<dbReference type="Proteomes" id="UP001220022">
    <property type="component" value="Unassembled WGS sequence"/>
</dbReference>
<evidence type="ECO:0000313" key="1">
    <source>
        <dbReference type="EMBL" id="MDF2258356.1"/>
    </source>
</evidence>
<sequence length="166" mass="18414">MTPDTESLLRDAVERVERAIRARDCPAVVVLEGDRKVVLSDYDYLRDDATAAAFEQRAADQARQIHAARWVLAVPQVWLEMSDGGIAARAVSNLPLREGEQEAITWMSFDATDGVDYGLVPYVRRPNGEPIFDEPERITAAVQPDEYPGCTLLRSLMGDNAHPTSD</sequence>
<proteinExistence type="predicted"/>
<gene>
    <name evidence="1" type="ORF">P2L57_22335</name>
</gene>
<accession>A0ABT5Z3F0</accession>